<evidence type="ECO:0000313" key="5">
    <source>
        <dbReference type="EMBL" id="TXN36039.1"/>
    </source>
</evidence>
<dbReference type="InterPro" id="IPR008928">
    <property type="entry name" value="6-hairpin_glycosidase_sf"/>
</dbReference>
<evidence type="ECO:0000256" key="1">
    <source>
        <dbReference type="SAM" id="MobiDB-lite"/>
    </source>
</evidence>
<evidence type="ECO:0000259" key="2">
    <source>
        <dbReference type="Pfam" id="PF19501"/>
    </source>
</evidence>
<dbReference type="PANTHER" id="PTHR40081:SF1">
    <property type="entry name" value="TAT PATHWAY SIGNAL SEQUENCE DOMAIN PROTEIN"/>
    <property type="match status" value="1"/>
</dbReference>
<sequence length="885" mass="101794">MKNTLLVLLICMGLKTFAIETKELNITIENNVEGAPITIGIPFPKGELYSVGNVRLLNSKGKEIACQTTEVTSWEPADESIKWIWVFFFSEVAPDYILEYGEGVEPMRSKERIVSTNNMRPRGGIKVNTGPLSFSINKQGNGFLDEVYLDSDQNGKFDENELIASAPENKRGTFLDILDDSGIDASKAIINEVFREKGSGPMHMIFRVEGTYVYGREDNNLSPFTIRLHTYAGKTYVKVLHTMTYTGVPDKHKKQDGEHANIATQNKKIISEDTSNDPGWTQPNDQIAACGLQLKYHLGDEAEISLPLYTGNWDSKSLEEEVKKIDFDGNKKISLLQKGPERNNGQSLRSLYTSKSKNGESDNMLTGDKSIFKAVVTKGKKVVNETQRAKGWIDVSDGKKGVSIGIKNFLKEYPKGIEVDPSSKMLLGNIWPLENGPMSFARDNTESDGGMLDNFAQGITKTTEFLYYFHDNQSEKIINQKMDYVLNSPIAHATPEWYSNSKVYGNMAPFSDKYPQFENALQYKYDWWSFNQNNEPWYGMFDYGDGKTYFYNKKWFQWTNNEPTIDFMLWTNFMRTGNAKYFHMAQAMSRHTMDVDNVHWPKKRNYLGQINDAIDFWDYREEPESTPYLGIGRRHANEHWYALLSAHVWIQGWIASYYISGDHRALEVAKMTGDTYLKRIWGEHDLRGRRLYLSVLNLVELYDATKLTKYKKELDERVGLMLQLQEEQGGNLLLDRYGYSQTYVAQGLYKYYQITGKKEIKKALLNHAYWIRDVPPLNHEMESYLATIYPLLIGYEFSGHKAFFEEAIIRAELLEVGRLPKNSDEYNTVDSYNEALLKVSNLPKSAGRFTNWEINQGLRVFGWTHAYNIPYLIYWLDNENTKKTK</sequence>
<evidence type="ECO:0000259" key="3">
    <source>
        <dbReference type="Pfam" id="PF21345"/>
    </source>
</evidence>
<dbReference type="Proteomes" id="UP000321456">
    <property type="component" value="Unassembled WGS sequence"/>
</dbReference>
<comment type="caution">
    <text evidence="5">The sequence shown here is derived from an EMBL/GenBank/DDBJ whole genome shotgun (WGS) entry which is preliminary data.</text>
</comment>
<name>A0A5C8V4L4_9FLAO</name>
<feature type="domain" description="PcRGLX/YetA-like N-terminal RIFT barrel" evidence="2">
    <location>
        <begin position="35"/>
        <end position="83"/>
    </location>
</feature>
<dbReference type="AlphaFoldDB" id="A0A5C8V4L4"/>
<protein>
    <submittedName>
        <fullName evidence="5">Uncharacterized protein</fullName>
    </submittedName>
</protein>
<dbReference type="PANTHER" id="PTHR40081">
    <property type="entry name" value="CONCANAVALIN A-LIKE LECTIN/GLUCANASE"/>
    <property type="match status" value="1"/>
</dbReference>
<proteinExistence type="predicted"/>
<dbReference type="Pfam" id="PF21346">
    <property type="entry name" value="PcRGLX_3rd"/>
    <property type="match status" value="1"/>
</dbReference>
<organism evidence="5 6">
    <name type="scientific">Flagellimonas hymeniacidonis</name>
    <dbReference type="NCBI Taxonomy" id="2603628"/>
    <lineage>
        <taxon>Bacteria</taxon>
        <taxon>Pseudomonadati</taxon>
        <taxon>Bacteroidota</taxon>
        <taxon>Flavobacteriia</taxon>
        <taxon>Flavobacteriales</taxon>
        <taxon>Flavobacteriaceae</taxon>
        <taxon>Flagellimonas</taxon>
    </lineage>
</organism>
<feature type="region of interest" description="Disordered" evidence="1">
    <location>
        <begin position="336"/>
        <end position="361"/>
    </location>
</feature>
<gene>
    <name evidence="5" type="ORF">FVB32_15885</name>
</gene>
<dbReference type="InterPro" id="IPR048331">
    <property type="entry name" value="PcRGLX/YetA_3rd"/>
</dbReference>
<evidence type="ECO:0000259" key="4">
    <source>
        <dbReference type="Pfam" id="PF21346"/>
    </source>
</evidence>
<dbReference type="Pfam" id="PF19501">
    <property type="entry name" value="PcRGLX_1st"/>
    <property type="match status" value="1"/>
</dbReference>
<accession>A0A5C8V4L4</accession>
<dbReference type="GO" id="GO:0005975">
    <property type="term" value="P:carbohydrate metabolic process"/>
    <property type="evidence" value="ECO:0007669"/>
    <property type="project" value="InterPro"/>
</dbReference>
<dbReference type="InterPro" id="IPR048329">
    <property type="entry name" value="PcRGLX_1st"/>
</dbReference>
<dbReference type="SUPFAM" id="SSF48208">
    <property type="entry name" value="Six-hairpin glycosidases"/>
    <property type="match status" value="1"/>
</dbReference>
<feature type="compositionally biased region" description="Polar residues" evidence="1">
    <location>
        <begin position="343"/>
        <end position="361"/>
    </location>
</feature>
<dbReference type="InterPro" id="IPR045793">
    <property type="entry name" value="PcRGLX/YetA-like"/>
</dbReference>
<keyword evidence="6" id="KW-1185">Reference proteome</keyword>
<feature type="domain" description="PcRGLX/YetA-like central beta-sandwich" evidence="3">
    <location>
        <begin position="123"/>
        <end position="250"/>
    </location>
</feature>
<dbReference type="InterPro" id="IPR048330">
    <property type="entry name" value="PcRGLX/YetA_2nd"/>
</dbReference>
<evidence type="ECO:0000313" key="6">
    <source>
        <dbReference type="Proteomes" id="UP000321456"/>
    </source>
</evidence>
<reference evidence="5 6" key="1">
    <citation type="submission" date="2019-08" db="EMBL/GenBank/DDBJ databases">
        <title>Professor.</title>
        <authorList>
            <person name="Park J.S."/>
        </authorList>
    </citation>
    <scope>NUCLEOTIDE SEQUENCE [LARGE SCALE GENOMIC DNA]</scope>
    <source>
        <strain evidence="5 6">176CP5-101</strain>
    </source>
</reference>
<dbReference type="Pfam" id="PF21345">
    <property type="entry name" value="PcRGLX_2nd"/>
    <property type="match status" value="1"/>
</dbReference>
<feature type="domain" description="PcRGLX/YetA-like C-terminal alpha/alpha toroid" evidence="4">
    <location>
        <begin position="489"/>
        <end position="600"/>
    </location>
</feature>
<dbReference type="EMBL" id="VRUR01000002">
    <property type="protein sequence ID" value="TXN36039.1"/>
    <property type="molecule type" value="Genomic_DNA"/>
</dbReference>